<reference evidence="8" key="2">
    <citation type="submission" date="2023-04" db="EMBL/GenBank/DDBJ databases">
        <authorList>
            <person name="Bruccoleri R.E."/>
            <person name="Oakeley E.J."/>
            <person name="Faust A.-M."/>
            <person name="Dessus-Babus S."/>
            <person name="Altorfer M."/>
            <person name="Burckhardt D."/>
            <person name="Oertli M."/>
            <person name="Naumann U."/>
            <person name="Petersen F."/>
            <person name="Wong J."/>
        </authorList>
    </citation>
    <scope>NUCLEOTIDE SEQUENCE</scope>
    <source>
        <strain evidence="8">GSM-AAB239-AS_SAM_17_03QT</strain>
        <tissue evidence="8">Leaf</tissue>
    </source>
</reference>
<dbReference type="GO" id="GO:0016020">
    <property type="term" value="C:membrane"/>
    <property type="evidence" value="ECO:0007669"/>
    <property type="project" value="UniProtKB-SubCell"/>
</dbReference>
<dbReference type="Pfam" id="PF04576">
    <property type="entry name" value="Zein-binding"/>
    <property type="match status" value="1"/>
</dbReference>
<keyword evidence="2 6" id="KW-0812">Transmembrane</keyword>
<feature type="coiled-coil region" evidence="5">
    <location>
        <begin position="97"/>
        <end position="131"/>
    </location>
</feature>
<dbReference type="EMBL" id="JANAVB010043728">
    <property type="protein sequence ID" value="KAJ6792327.1"/>
    <property type="molecule type" value="Genomic_DNA"/>
</dbReference>
<gene>
    <name evidence="8" type="ORF">M6B38_239810</name>
</gene>
<evidence type="ECO:0000259" key="7">
    <source>
        <dbReference type="PROSITE" id="PS51775"/>
    </source>
</evidence>
<keyword evidence="5" id="KW-0175">Coiled coil</keyword>
<keyword evidence="9" id="KW-1185">Reference proteome</keyword>
<sequence length="432" mass="48828">METLEIPQIFTSIFFKTRSFFPFLNQKEGGGTAIEKSLPFSPLDAIAMDPDTASGCTCSCSTWQRSVKRKLPETSAGSGDGGTGGGVAARVDVEYEVSALREALSRQQQTIQELCAELEQEQNAASSAASETMSMILRLQREKAEVQMDSRQFRRFAEERMAHDQRELAEFDEVLFRRDQAIRSLSCEIRAYRHRLTSYGIEDDLAIDAATPEPNIISPVPMALEFNLPEYDYPPLRCTLHHRDYEDNDNMDLDKYTPPTVLDKIQNLESRVYELETAPGDEGLDTYFDRKDNANALDEVDEHDEGDNGSTRVHTVDMVHGMPIAGVSGEDEEEESCDKVEVDRNDMGSDGDINKLYKRLQALEADRESMRQSIISMRTEKAQLVLLKEIAQQLCKEVVPERRVVRKPSLLMTFSIIAVFKVICWFGFICCI</sequence>
<evidence type="ECO:0000313" key="9">
    <source>
        <dbReference type="Proteomes" id="UP001140949"/>
    </source>
</evidence>
<reference evidence="8" key="1">
    <citation type="journal article" date="2023" name="GigaByte">
        <title>Genome assembly of the bearded iris, Iris pallida Lam.</title>
        <authorList>
            <person name="Bruccoleri R.E."/>
            <person name="Oakeley E.J."/>
            <person name="Faust A.M.E."/>
            <person name="Altorfer M."/>
            <person name="Dessus-Babus S."/>
            <person name="Burckhardt D."/>
            <person name="Oertli M."/>
            <person name="Naumann U."/>
            <person name="Petersen F."/>
            <person name="Wong J."/>
        </authorList>
    </citation>
    <scope>NUCLEOTIDE SEQUENCE</scope>
    <source>
        <strain evidence="8">GSM-AAB239-AS_SAM_17_03QT</strain>
    </source>
</reference>
<dbReference type="PANTHER" id="PTHR31422:SF0">
    <property type="entry name" value="MYOSIN-BINDING PROTEIN 7"/>
    <property type="match status" value="1"/>
</dbReference>
<comment type="caution">
    <text evidence="8">The sequence shown here is derived from an EMBL/GenBank/DDBJ whole genome shotgun (WGS) entry which is preliminary data.</text>
</comment>
<protein>
    <submittedName>
        <fullName evidence="8">Myosin-binding protein 7 isoform X1</fullName>
    </submittedName>
</protein>
<evidence type="ECO:0000256" key="1">
    <source>
        <dbReference type="ARBA" id="ARBA00004370"/>
    </source>
</evidence>
<feature type="domain" description="GTD-binding" evidence="7">
    <location>
        <begin position="95"/>
        <end position="193"/>
    </location>
</feature>
<keyword evidence="3 6" id="KW-1133">Transmembrane helix</keyword>
<dbReference type="GO" id="GO:0080115">
    <property type="term" value="F:myosin XI tail binding"/>
    <property type="evidence" value="ECO:0007669"/>
    <property type="project" value="UniProtKB-ARBA"/>
</dbReference>
<evidence type="ECO:0000256" key="3">
    <source>
        <dbReference type="ARBA" id="ARBA00022989"/>
    </source>
</evidence>
<proteinExistence type="predicted"/>
<feature type="coiled-coil region" evidence="5">
    <location>
        <begin position="353"/>
        <end position="380"/>
    </location>
</feature>
<dbReference type="PANTHER" id="PTHR31422">
    <property type="entry name" value="BNAANNG28530D PROTEIN"/>
    <property type="match status" value="1"/>
</dbReference>
<dbReference type="InterPro" id="IPR007656">
    <property type="entry name" value="GTD-bd"/>
</dbReference>
<comment type="subcellular location">
    <subcellularLocation>
        <location evidence="1">Membrane</location>
    </subcellularLocation>
</comment>
<evidence type="ECO:0000256" key="2">
    <source>
        <dbReference type="ARBA" id="ARBA00022692"/>
    </source>
</evidence>
<dbReference type="AlphaFoldDB" id="A0AAX6DKM0"/>
<evidence type="ECO:0000313" key="8">
    <source>
        <dbReference type="EMBL" id="KAJ6792327.1"/>
    </source>
</evidence>
<name>A0AAX6DKM0_IRIPA</name>
<evidence type="ECO:0000256" key="4">
    <source>
        <dbReference type="ARBA" id="ARBA00023136"/>
    </source>
</evidence>
<organism evidence="8 9">
    <name type="scientific">Iris pallida</name>
    <name type="common">Sweet iris</name>
    <dbReference type="NCBI Taxonomy" id="29817"/>
    <lineage>
        <taxon>Eukaryota</taxon>
        <taxon>Viridiplantae</taxon>
        <taxon>Streptophyta</taxon>
        <taxon>Embryophyta</taxon>
        <taxon>Tracheophyta</taxon>
        <taxon>Spermatophyta</taxon>
        <taxon>Magnoliopsida</taxon>
        <taxon>Liliopsida</taxon>
        <taxon>Asparagales</taxon>
        <taxon>Iridaceae</taxon>
        <taxon>Iridoideae</taxon>
        <taxon>Irideae</taxon>
        <taxon>Iris</taxon>
    </lineage>
</organism>
<feature type="transmembrane region" description="Helical" evidence="6">
    <location>
        <begin position="410"/>
        <end position="431"/>
    </location>
</feature>
<keyword evidence="4 6" id="KW-0472">Membrane</keyword>
<evidence type="ECO:0000256" key="6">
    <source>
        <dbReference type="SAM" id="Phobius"/>
    </source>
</evidence>
<accession>A0AAX6DKM0</accession>
<dbReference type="PROSITE" id="PS51775">
    <property type="entry name" value="GTD_BINDING"/>
    <property type="match status" value="1"/>
</dbReference>
<dbReference type="Proteomes" id="UP001140949">
    <property type="component" value="Unassembled WGS sequence"/>
</dbReference>
<evidence type="ECO:0000256" key="5">
    <source>
        <dbReference type="SAM" id="Coils"/>
    </source>
</evidence>